<dbReference type="Pfam" id="PF01569">
    <property type="entry name" value="PAP2"/>
    <property type="match status" value="1"/>
</dbReference>
<dbReference type="SUPFAM" id="SSF48317">
    <property type="entry name" value="Acid phosphatase/Vanadium-dependent haloperoxidase"/>
    <property type="match status" value="1"/>
</dbReference>
<feature type="transmembrane region" description="Helical" evidence="1">
    <location>
        <begin position="145"/>
        <end position="162"/>
    </location>
</feature>
<dbReference type="PANTHER" id="PTHR14969:SF13">
    <property type="entry name" value="AT30094P"/>
    <property type="match status" value="1"/>
</dbReference>
<feature type="transmembrane region" description="Helical" evidence="1">
    <location>
        <begin position="115"/>
        <end position="133"/>
    </location>
</feature>
<dbReference type="RefSeq" id="WP_208650893.1">
    <property type="nucleotide sequence ID" value="NZ_CP036528.1"/>
</dbReference>
<evidence type="ECO:0000256" key="1">
    <source>
        <dbReference type="SAM" id="Phobius"/>
    </source>
</evidence>
<dbReference type="Gene3D" id="1.20.144.10">
    <property type="entry name" value="Phosphatidic acid phosphatase type 2/haloperoxidase"/>
    <property type="match status" value="2"/>
</dbReference>
<proteinExistence type="predicted"/>
<name>A0A4P6URD3_9BACL</name>
<dbReference type="InterPro" id="IPR000326">
    <property type="entry name" value="PAP2/HPO"/>
</dbReference>
<gene>
    <name evidence="3" type="ORF">DKZ56_01095</name>
</gene>
<accession>A0A4P6URD3</accession>
<dbReference type="EMBL" id="CP036528">
    <property type="protein sequence ID" value="QBK24621.1"/>
    <property type="molecule type" value="Genomic_DNA"/>
</dbReference>
<organism evidence="3 4">
    <name type="scientific">Ureibacillus thermophilus</name>
    <dbReference type="NCBI Taxonomy" id="367743"/>
    <lineage>
        <taxon>Bacteria</taxon>
        <taxon>Bacillati</taxon>
        <taxon>Bacillota</taxon>
        <taxon>Bacilli</taxon>
        <taxon>Bacillales</taxon>
        <taxon>Caryophanaceae</taxon>
        <taxon>Ureibacillus</taxon>
    </lineage>
</organism>
<dbReference type="KEGG" id="uth:DKZ56_01095"/>
<feature type="transmembrane region" description="Helical" evidence="1">
    <location>
        <begin position="48"/>
        <end position="70"/>
    </location>
</feature>
<evidence type="ECO:0000259" key="2">
    <source>
        <dbReference type="SMART" id="SM00014"/>
    </source>
</evidence>
<protein>
    <submittedName>
        <fullName evidence="3">Phosphatase PAP2 family protein</fullName>
    </submittedName>
</protein>
<keyword evidence="1" id="KW-0472">Membrane</keyword>
<keyword evidence="1" id="KW-0812">Transmembrane</keyword>
<evidence type="ECO:0000313" key="4">
    <source>
        <dbReference type="Proteomes" id="UP000291151"/>
    </source>
</evidence>
<dbReference type="Proteomes" id="UP000291151">
    <property type="component" value="Chromosome"/>
</dbReference>
<sequence>MNKRLFVAGFIAFILFLILRYVYDLPIFVSFDKNMQALVGENSFIGSFHYLGELKVISLITLILLGWLGFKHPNNSRIIFVLFTIPVGFLLNQLMKNWVKRPRPEIENQLSSYSFPSGHAMLGLLYLLTIAFLLSERTTVEKKKWWIWIVAITLAFFIGLSRVAESRHFATDVMAGWCLGVAWFCLCVYWYIHKSSNQLKRD</sequence>
<dbReference type="AlphaFoldDB" id="A0A4P6URD3"/>
<dbReference type="InterPro" id="IPR036938">
    <property type="entry name" value="PAP2/HPO_sf"/>
</dbReference>
<evidence type="ECO:0000313" key="3">
    <source>
        <dbReference type="EMBL" id="QBK24621.1"/>
    </source>
</evidence>
<reference evidence="3 4" key="1">
    <citation type="submission" date="2019-02" db="EMBL/GenBank/DDBJ databases">
        <title>Ureibacillus thermophilus.</title>
        <authorList>
            <person name="Sunny J.S."/>
            <person name="Natarajan A."/>
            <person name="Saleena L.M."/>
        </authorList>
    </citation>
    <scope>NUCLEOTIDE SEQUENCE [LARGE SCALE GENOMIC DNA]</scope>
    <source>
        <strain evidence="3 4">LM102</strain>
    </source>
</reference>
<keyword evidence="1" id="KW-1133">Transmembrane helix</keyword>
<dbReference type="SMART" id="SM00014">
    <property type="entry name" value="acidPPc"/>
    <property type="match status" value="1"/>
</dbReference>
<keyword evidence="4" id="KW-1185">Reference proteome</keyword>
<feature type="transmembrane region" description="Helical" evidence="1">
    <location>
        <begin position="174"/>
        <end position="192"/>
    </location>
</feature>
<dbReference type="CDD" id="cd03392">
    <property type="entry name" value="PAP2_like_2"/>
    <property type="match status" value="1"/>
</dbReference>
<feature type="transmembrane region" description="Helical" evidence="1">
    <location>
        <begin position="77"/>
        <end position="95"/>
    </location>
</feature>
<feature type="domain" description="Phosphatidic acid phosphatase type 2/haloperoxidase" evidence="2">
    <location>
        <begin position="78"/>
        <end position="188"/>
    </location>
</feature>
<dbReference type="PANTHER" id="PTHR14969">
    <property type="entry name" value="SPHINGOSINE-1-PHOSPHATE PHOSPHOHYDROLASE"/>
    <property type="match status" value="1"/>
</dbReference>